<dbReference type="PANTHER" id="PTHR43420:SF52">
    <property type="entry name" value="N-ACETYLTRANSFERASE YODP"/>
    <property type="match status" value="1"/>
</dbReference>
<dbReference type="EMBL" id="VULX01000002">
    <property type="protein sequence ID" value="MSR90348.1"/>
    <property type="molecule type" value="Genomic_DNA"/>
</dbReference>
<dbReference type="AlphaFoldDB" id="A0A7X2T0Z5"/>
<dbReference type="SUPFAM" id="SSF55729">
    <property type="entry name" value="Acyl-CoA N-acyltransferases (Nat)"/>
    <property type="match status" value="1"/>
</dbReference>
<dbReference type="CDD" id="cd04301">
    <property type="entry name" value="NAT_SF"/>
    <property type="match status" value="1"/>
</dbReference>
<dbReference type="Gene3D" id="3.40.630.30">
    <property type="match status" value="1"/>
</dbReference>
<reference evidence="4 5" key="1">
    <citation type="submission" date="2019-08" db="EMBL/GenBank/DDBJ databases">
        <title>In-depth cultivation of the pig gut microbiome towards novel bacterial diversity and tailored functional studies.</title>
        <authorList>
            <person name="Wylensek D."/>
            <person name="Hitch T.C.A."/>
            <person name="Clavel T."/>
        </authorList>
    </citation>
    <scope>NUCLEOTIDE SEQUENCE [LARGE SCALE GENOMIC DNA]</scope>
    <source>
        <strain evidence="4 5">WCA-383-APC-5B</strain>
    </source>
</reference>
<name>A0A7X2T0Z5_9CLOT</name>
<gene>
    <name evidence="4" type="ORF">FYJ33_02695</name>
</gene>
<protein>
    <submittedName>
        <fullName evidence="4">GNAT family N-acetyltransferase</fullName>
    </submittedName>
</protein>
<keyword evidence="2" id="KW-0012">Acyltransferase</keyword>
<evidence type="ECO:0000259" key="3">
    <source>
        <dbReference type="PROSITE" id="PS51186"/>
    </source>
</evidence>
<accession>A0A7X2T0Z5</accession>
<dbReference type="InterPro" id="IPR000182">
    <property type="entry name" value="GNAT_dom"/>
</dbReference>
<proteinExistence type="predicted"/>
<keyword evidence="5" id="KW-1185">Reference proteome</keyword>
<dbReference type="Pfam" id="PF00583">
    <property type="entry name" value="Acetyltransf_1"/>
    <property type="match status" value="1"/>
</dbReference>
<dbReference type="InterPro" id="IPR050680">
    <property type="entry name" value="YpeA/RimI_acetyltransf"/>
</dbReference>
<evidence type="ECO:0000313" key="4">
    <source>
        <dbReference type="EMBL" id="MSR90348.1"/>
    </source>
</evidence>
<feature type="domain" description="N-acetyltransferase" evidence="3">
    <location>
        <begin position="8"/>
        <end position="149"/>
    </location>
</feature>
<organism evidence="4 5">
    <name type="scientific">Inconstantimicrobium porci</name>
    <dbReference type="NCBI Taxonomy" id="2652291"/>
    <lineage>
        <taxon>Bacteria</taxon>
        <taxon>Bacillati</taxon>
        <taxon>Bacillota</taxon>
        <taxon>Clostridia</taxon>
        <taxon>Eubacteriales</taxon>
        <taxon>Clostridiaceae</taxon>
        <taxon>Inconstantimicrobium</taxon>
    </lineage>
</organism>
<dbReference type="Proteomes" id="UP000460287">
    <property type="component" value="Unassembled WGS sequence"/>
</dbReference>
<evidence type="ECO:0000256" key="2">
    <source>
        <dbReference type="ARBA" id="ARBA00023315"/>
    </source>
</evidence>
<dbReference type="InterPro" id="IPR016181">
    <property type="entry name" value="Acyl_CoA_acyltransferase"/>
</dbReference>
<sequence length="154" mass="18414">MWWIFTNVIVEAARNLDKLGMHMWDIKKLKPDVLLKEYKIEDMKLCYENNELIGVYILQYGDKLFWSDDNSDFAVIHKLALLPEHKGKGYGRKLMATADDICKSNNIHSIRLNCGTFRPNLRKFYESCGFKAVDRVFIDNRDQMRYRRELLWRM</sequence>
<dbReference type="PANTHER" id="PTHR43420">
    <property type="entry name" value="ACETYLTRANSFERASE"/>
    <property type="match status" value="1"/>
</dbReference>
<dbReference type="PROSITE" id="PS51186">
    <property type="entry name" value="GNAT"/>
    <property type="match status" value="1"/>
</dbReference>
<evidence type="ECO:0000313" key="5">
    <source>
        <dbReference type="Proteomes" id="UP000460287"/>
    </source>
</evidence>
<dbReference type="GO" id="GO:0016747">
    <property type="term" value="F:acyltransferase activity, transferring groups other than amino-acyl groups"/>
    <property type="evidence" value="ECO:0007669"/>
    <property type="project" value="InterPro"/>
</dbReference>
<keyword evidence="1 4" id="KW-0808">Transferase</keyword>
<evidence type="ECO:0000256" key="1">
    <source>
        <dbReference type="ARBA" id="ARBA00022679"/>
    </source>
</evidence>
<comment type="caution">
    <text evidence="4">The sequence shown here is derived from an EMBL/GenBank/DDBJ whole genome shotgun (WGS) entry which is preliminary data.</text>
</comment>